<dbReference type="Pfam" id="PF04055">
    <property type="entry name" value="Radical_SAM"/>
    <property type="match status" value="1"/>
</dbReference>
<accession>A0A6N8I296</accession>
<dbReference type="SFLD" id="SFLDG01386">
    <property type="entry name" value="main_SPASM_domain-containing"/>
    <property type="match status" value="1"/>
</dbReference>
<dbReference type="GO" id="GO:0006777">
    <property type="term" value="P:Mo-molybdopterin cofactor biosynthetic process"/>
    <property type="evidence" value="ECO:0007669"/>
    <property type="project" value="UniProtKB-KW"/>
</dbReference>
<dbReference type="GO" id="GO:0061798">
    <property type="term" value="F:GTP 3',8'-cyclase activity"/>
    <property type="evidence" value="ECO:0007669"/>
    <property type="project" value="UniProtKB-EC"/>
</dbReference>
<evidence type="ECO:0000256" key="3">
    <source>
        <dbReference type="ARBA" id="ARBA00022485"/>
    </source>
</evidence>
<evidence type="ECO:0000256" key="7">
    <source>
        <dbReference type="ARBA" id="ARBA00023004"/>
    </source>
</evidence>
<dbReference type="InterPro" id="IPR050105">
    <property type="entry name" value="MoCo_biosynth_MoaA/MoaC"/>
</dbReference>
<dbReference type="GO" id="GO:0061799">
    <property type="term" value="F:cyclic pyranopterin monophosphate synthase activity"/>
    <property type="evidence" value="ECO:0007669"/>
    <property type="project" value="TreeGrafter"/>
</dbReference>
<proteinExistence type="predicted"/>
<dbReference type="GO" id="GO:0046872">
    <property type="term" value="F:metal ion binding"/>
    <property type="evidence" value="ECO:0007669"/>
    <property type="project" value="UniProtKB-KW"/>
</dbReference>
<evidence type="ECO:0000256" key="8">
    <source>
        <dbReference type="ARBA" id="ARBA00023014"/>
    </source>
</evidence>
<dbReference type="Pfam" id="PF06463">
    <property type="entry name" value="Mob_synth_C"/>
    <property type="match status" value="1"/>
</dbReference>
<dbReference type="UniPathway" id="UPA00344"/>
<dbReference type="EC" id="4.1.99.22" evidence="2"/>
<dbReference type="InterPro" id="IPR013483">
    <property type="entry name" value="MoaA"/>
</dbReference>
<keyword evidence="7" id="KW-0408">Iron</keyword>
<dbReference type="GO" id="GO:0051539">
    <property type="term" value="F:4 iron, 4 sulfur cluster binding"/>
    <property type="evidence" value="ECO:0007669"/>
    <property type="project" value="UniProtKB-KW"/>
</dbReference>
<reference evidence="14 15" key="1">
    <citation type="submission" date="2019-09" db="EMBL/GenBank/DDBJ databases">
        <title>Genome sequence of Clostridium sp. EA1.</title>
        <authorList>
            <person name="Poehlein A."/>
            <person name="Bengelsdorf F.R."/>
            <person name="Daniel R."/>
        </authorList>
    </citation>
    <scope>NUCLEOTIDE SEQUENCE [LARGE SCALE GENOMIC DNA]</scope>
    <source>
        <strain evidence="14 15">EA1</strain>
    </source>
</reference>
<dbReference type="SFLD" id="SFLDS00029">
    <property type="entry name" value="Radical_SAM"/>
    <property type="match status" value="1"/>
</dbReference>
<sequence>MTDRLGRTIDYMRVSVTDRCNLRCKYCMPHGVRLARHRDLLTYEELLRVCRTAVGLGIVKYKLTGGEPLLRRGFPEFAARVKGLNGVEQVTLTTNGLLLAPQLDALCSAGLDGVNISLDTLRNEEYSAVTGTDGVCADAARQAVELCVRRGMRVKVNAVLLAETCADIVPLAALARQMPVDVRFIEPMPIGEGAAVKGISAEIALSLLRRQWPDLSPTEEKRVNGPARYYASRELTGRIGFINAVSHCFCASCNRVRLTSTGLLKPCLCYDTAEDLRALLRGGASDEELEAAVRRTIEKKPRAHCFSRAQYVTEHRSMSQIGG</sequence>
<gene>
    <name evidence="14" type="primary">moaA2</name>
    <name evidence="14" type="ORF">CAFE_23750</name>
</gene>
<keyword evidence="9" id="KW-0342">GTP-binding</keyword>
<keyword evidence="8" id="KW-0411">Iron-sulfur</keyword>
<dbReference type="SFLD" id="SFLDG01383">
    <property type="entry name" value="cyclic_pyranopterin_phosphate"/>
    <property type="match status" value="1"/>
</dbReference>
<keyword evidence="10" id="KW-0501">Molybdenum cofactor biosynthesis</keyword>
<dbReference type="SMART" id="SM00729">
    <property type="entry name" value="Elp3"/>
    <property type="match status" value="1"/>
</dbReference>
<dbReference type="OrthoDB" id="9763993at2"/>
<evidence type="ECO:0000256" key="11">
    <source>
        <dbReference type="ARBA" id="ARBA00023239"/>
    </source>
</evidence>
<comment type="cofactor">
    <cofactor evidence="1">
        <name>[4Fe-4S] cluster</name>
        <dbReference type="ChEBI" id="CHEBI:49883"/>
    </cofactor>
</comment>
<organism evidence="14 15">
    <name type="scientific">Caproicibacter fermentans</name>
    <dbReference type="NCBI Taxonomy" id="2576756"/>
    <lineage>
        <taxon>Bacteria</taxon>
        <taxon>Bacillati</taxon>
        <taxon>Bacillota</taxon>
        <taxon>Clostridia</taxon>
        <taxon>Eubacteriales</taxon>
        <taxon>Acutalibacteraceae</taxon>
        <taxon>Caproicibacter</taxon>
    </lineage>
</organism>
<evidence type="ECO:0000313" key="14">
    <source>
        <dbReference type="EMBL" id="MVB11653.1"/>
    </source>
</evidence>
<evidence type="ECO:0000313" key="15">
    <source>
        <dbReference type="Proteomes" id="UP000469440"/>
    </source>
</evidence>
<dbReference type="PROSITE" id="PS01305">
    <property type="entry name" value="MOAA_NIFB_PQQE"/>
    <property type="match status" value="1"/>
</dbReference>
<dbReference type="GO" id="GO:0005525">
    <property type="term" value="F:GTP binding"/>
    <property type="evidence" value="ECO:0007669"/>
    <property type="project" value="UniProtKB-KW"/>
</dbReference>
<comment type="caution">
    <text evidence="14">The sequence shown here is derived from an EMBL/GenBank/DDBJ whole genome shotgun (WGS) entry which is preliminary data.</text>
</comment>
<dbReference type="EMBL" id="VWXL01000069">
    <property type="protein sequence ID" value="MVB11653.1"/>
    <property type="molecule type" value="Genomic_DNA"/>
</dbReference>
<dbReference type="PANTHER" id="PTHR22960">
    <property type="entry name" value="MOLYBDOPTERIN COFACTOR SYNTHESIS PROTEIN A"/>
    <property type="match status" value="1"/>
</dbReference>
<dbReference type="PROSITE" id="PS51918">
    <property type="entry name" value="RADICAL_SAM"/>
    <property type="match status" value="1"/>
</dbReference>
<dbReference type="CDD" id="cd01335">
    <property type="entry name" value="Radical_SAM"/>
    <property type="match status" value="1"/>
</dbReference>
<dbReference type="InterPro" id="IPR040064">
    <property type="entry name" value="MoaA-like"/>
</dbReference>
<dbReference type="CDD" id="cd21117">
    <property type="entry name" value="Twitch_MoaA"/>
    <property type="match status" value="1"/>
</dbReference>
<keyword evidence="15" id="KW-1185">Reference proteome</keyword>
<dbReference type="RefSeq" id="WP_156990788.1">
    <property type="nucleotide sequence ID" value="NZ_VWXL01000069.1"/>
</dbReference>
<dbReference type="PANTHER" id="PTHR22960:SF0">
    <property type="entry name" value="MOLYBDENUM COFACTOR BIOSYNTHESIS PROTEIN 1"/>
    <property type="match status" value="1"/>
</dbReference>
<name>A0A6N8I296_9FIRM</name>
<keyword evidence="11 14" id="KW-0456">Lyase</keyword>
<dbReference type="AlphaFoldDB" id="A0A6N8I296"/>
<dbReference type="InterPro" id="IPR006638">
    <property type="entry name" value="Elp3/MiaA/NifB-like_rSAM"/>
</dbReference>
<dbReference type="InterPro" id="IPR010505">
    <property type="entry name" value="MoaA_twitch"/>
</dbReference>
<evidence type="ECO:0000256" key="10">
    <source>
        <dbReference type="ARBA" id="ARBA00023150"/>
    </source>
</evidence>
<dbReference type="Proteomes" id="UP000469440">
    <property type="component" value="Unassembled WGS sequence"/>
</dbReference>
<evidence type="ECO:0000259" key="13">
    <source>
        <dbReference type="PROSITE" id="PS51918"/>
    </source>
</evidence>
<evidence type="ECO:0000256" key="1">
    <source>
        <dbReference type="ARBA" id="ARBA00001966"/>
    </source>
</evidence>
<dbReference type="InterPro" id="IPR058240">
    <property type="entry name" value="rSAM_sf"/>
</dbReference>
<keyword evidence="6" id="KW-0547">Nucleotide-binding</keyword>
<protein>
    <recommendedName>
        <fullName evidence="2">GTP 3',8-cyclase</fullName>
        <ecNumber evidence="2">4.1.99.22</ecNumber>
    </recommendedName>
</protein>
<keyword evidence="5" id="KW-0479">Metal-binding</keyword>
<keyword evidence="3" id="KW-0004">4Fe-4S</keyword>
<dbReference type="InterPro" id="IPR000385">
    <property type="entry name" value="MoaA_NifB_PqqE_Fe-S-bd_CS"/>
</dbReference>
<keyword evidence="4" id="KW-0949">S-adenosyl-L-methionine</keyword>
<dbReference type="SFLD" id="SFLDG01067">
    <property type="entry name" value="SPASM/twitch_domain_containing"/>
    <property type="match status" value="1"/>
</dbReference>
<dbReference type="SUPFAM" id="SSF102114">
    <property type="entry name" value="Radical SAM enzymes"/>
    <property type="match status" value="1"/>
</dbReference>
<evidence type="ECO:0000256" key="5">
    <source>
        <dbReference type="ARBA" id="ARBA00022723"/>
    </source>
</evidence>
<dbReference type="InterPro" id="IPR013785">
    <property type="entry name" value="Aldolase_TIM"/>
</dbReference>
<evidence type="ECO:0000256" key="6">
    <source>
        <dbReference type="ARBA" id="ARBA00022741"/>
    </source>
</evidence>
<evidence type="ECO:0000256" key="9">
    <source>
        <dbReference type="ARBA" id="ARBA00023134"/>
    </source>
</evidence>
<evidence type="ECO:0000256" key="12">
    <source>
        <dbReference type="ARBA" id="ARBA00048697"/>
    </source>
</evidence>
<evidence type="ECO:0000256" key="4">
    <source>
        <dbReference type="ARBA" id="ARBA00022691"/>
    </source>
</evidence>
<evidence type="ECO:0000256" key="2">
    <source>
        <dbReference type="ARBA" id="ARBA00012167"/>
    </source>
</evidence>
<feature type="domain" description="Radical SAM core" evidence="13">
    <location>
        <begin position="4"/>
        <end position="242"/>
    </location>
</feature>
<dbReference type="Gene3D" id="3.20.20.70">
    <property type="entry name" value="Aldolase class I"/>
    <property type="match status" value="1"/>
</dbReference>
<dbReference type="NCBIfam" id="TIGR02666">
    <property type="entry name" value="moaA"/>
    <property type="match status" value="1"/>
</dbReference>
<comment type="catalytic activity">
    <reaction evidence="12">
        <text>GTP + AH2 + S-adenosyl-L-methionine = (8S)-3',8-cyclo-7,8-dihydroguanosine 5'-triphosphate + 5'-deoxyadenosine + L-methionine + A + H(+)</text>
        <dbReference type="Rhea" id="RHEA:49576"/>
        <dbReference type="ChEBI" id="CHEBI:13193"/>
        <dbReference type="ChEBI" id="CHEBI:15378"/>
        <dbReference type="ChEBI" id="CHEBI:17319"/>
        <dbReference type="ChEBI" id="CHEBI:17499"/>
        <dbReference type="ChEBI" id="CHEBI:37565"/>
        <dbReference type="ChEBI" id="CHEBI:57844"/>
        <dbReference type="ChEBI" id="CHEBI:59789"/>
        <dbReference type="ChEBI" id="CHEBI:131766"/>
        <dbReference type="EC" id="4.1.99.22"/>
    </reaction>
</comment>
<dbReference type="InterPro" id="IPR007197">
    <property type="entry name" value="rSAM"/>
</dbReference>